<evidence type="ECO:0000259" key="2">
    <source>
        <dbReference type="PROSITE" id="PS51841"/>
    </source>
</evidence>
<dbReference type="AlphaFoldDB" id="A0A0G1MDR8"/>
<dbReference type="SUPFAM" id="SSF51126">
    <property type="entry name" value="Pectin lyase-like"/>
    <property type="match status" value="1"/>
</dbReference>
<feature type="non-terminal residue" evidence="3">
    <location>
        <position position="1"/>
    </location>
</feature>
<name>A0A0G1MDR8_9BACT</name>
<sequence length="1008" mass="105568">SLLVPKAVSAGAGVISLFFDTYETEPQKKVLIFQTHPLGVVQEVLVDAGYGSIETWNKFKNTAQNLYQEVKQNFWQITDIFEAAKIGYNIFKVNTALAATLEHASGQTALQPSLIQHTYKDQSQNTSNQTVKNNQTSEKSSVVSSLIASDASQVLLGAGGTQRQGKSLTAVPLGARILPIIHNLSNANQQLPPSSSSSSGSTSGGGALSGGSPSSGGGTGSFSNNSTGSTSGDASSSSSTDSNASNSAQNNQSSEQQTKTQNQTSSIASSTTATSSTSATSTSFIFLDPPTIDTPSSTIVLASATSTTSSTSSSTTIWTTFDTLVLSGTRPASSTAVFVNQNAIGVILSTSTWSVPTTLQNGKNIFNVFAQNAEGATSSITSATIWRDSEAPTSTLIYVSTSTQAVLQMNITWSAADALSGVAYFDVQIASSTPSASSTSPLVWQPFFSHTTSTIATFSGIDGVTYYFRMRAADALGNISEWTSGQNSQSLSIISSTANLASFTPSLAHSVVINEIAWSGTKVNATDEWMELMNTGASAVDLAGFRLTAGSKIDFTFATGTIPGYGYWLLERKTSATINRIGVQGSLNGGVLFGTSDGGIELLLSTGPKMRVGTVYTGALTDDGETLSLYDTQGVLIDHIDASSGWFAGAKAGTKTQVTPPRSMQRIDPRASGELSANWETNNGTLINGSDALMNALSGTPLQPNRGYTSLIGTLASSTTLTAQKSPYHLYSFTVPAGVILTVEPGVLVKAYNVSLTVDGGSLNVLGDVTHPVVFTSVYDTVYGAPPLDYAPTSYHADYWHGIAGRNGAKVSLNQSILTKSGYQYVAGTSNAVLDAGSGASLVLNNILIQDVDRLMVCSGLGSNITMTNSTVRRVTYSGVIVSDCSLTIEKSSFSDIHWGTFIDPDIIFGVKAHGSKTRLDKVNFQNIKGTGILLDKSLDGTLVRDSTVSDSPTGINIIGGMQTLDNVLFKNLSLGIKQTGFATTTFKNITDQNFINVTTITTPAGLF</sequence>
<evidence type="ECO:0000313" key="4">
    <source>
        <dbReference type="Proteomes" id="UP000033999"/>
    </source>
</evidence>
<dbReference type="Proteomes" id="UP000033999">
    <property type="component" value="Unassembled WGS sequence"/>
</dbReference>
<dbReference type="SUPFAM" id="SSF74853">
    <property type="entry name" value="Lamin A/C globular tail domain"/>
    <property type="match status" value="1"/>
</dbReference>
<dbReference type="EMBL" id="LCKX01000034">
    <property type="protein sequence ID" value="KKU06394.1"/>
    <property type="molecule type" value="Genomic_DNA"/>
</dbReference>
<feature type="compositionally biased region" description="Low complexity" evidence="1">
    <location>
        <begin position="188"/>
        <end position="201"/>
    </location>
</feature>
<dbReference type="InterPro" id="IPR011050">
    <property type="entry name" value="Pectin_lyase_fold/virulence"/>
</dbReference>
<feature type="domain" description="LTD" evidence="2">
    <location>
        <begin position="499"/>
        <end position="662"/>
    </location>
</feature>
<protein>
    <recommendedName>
        <fullName evidence="2">LTD domain-containing protein</fullName>
    </recommendedName>
</protein>
<accession>A0A0G1MDR8</accession>
<evidence type="ECO:0000256" key="1">
    <source>
        <dbReference type="SAM" id="MobiDB-lite"/>
    </source>
</evidence>
<feature type="region of interest" description="Disordered" evidence="1">
    <location>
        <begin position="188"/>
        <end position="274"/>
    </location>
</feature>
<evidence type="ECO:0000313" key="3">
    <source>
        <dbReference type="EMBL" id="KKU06394.1"/>
    </source>
</evidence>
<gene>
    <name evidence="3" type="ORF">UX10_C0034G0010</name>
</gene>
<feature type="compositionally biased region" description="Gly residues" evidence="1">
    <location>
        <begin position="202"/>
        <end position="220"/>
    </location>
</feature>
<feature type="compositionally biased region" description="Low complexity" evidence="1">
    <location>
        <begin position="264"/>
        <end position="274"/>
    </location>
</feature>
<dbReference type="PROSITE" id="PS51841">
    <property type="entry name" value="LTD"/>
    <property type="match status" value="1"/>
</dbReference>
<proteinExistence type="predicted"/>
<dbReference type="Pfam" id="PF00932">
    <property type="entry name" value="LTD"/>
    <property type="match status" value="1"/>
</dbReference>
<feature type="compositionally biased region" description="Low complexity" evidence="1">
    <location>
        <begin position="221"/>
        <end position="254"/>
    </location>
</feature>
<organism evidence="3 4">
    <name type="scientific">Candidatus Magasanikbacteria bacterium GW2011_GWA2_45_39</name>
    <dbReference type="NCBI Taxonomy" id="1619041"/>
    <lineage>
        <taxon>Bacteria</taxon>
        <taxon>Candidatus Magasanikiibacteriota</taxon>
    </lineage>
</organism>
<reference evidence="3 4" key="1">
    <citation type="journal article" date="2015" name="Nature">
        <title>rRNA introns, odd ribosomes, and small enigmatic genomes across a large radiation of phyla.</title>
        <authorList>
            <person name="Brown C.T."/>
            <person name="Hug L.A."/>
            <person name="Thomas B.C."/>
            <person name="Sharon I."/>
            <person name="Castelle C.J."/>
            <person name="Singh A."/>
            <person name="Wilkins M.J."/>
            <person name="Williams K.H."/>
            <person name="Banfield J.F."/>
        </authorList>
    </citation>
    <scope>NUCLEOTIDE SEQUENCE [LARGE SCALE GENOMIC DNA]</scope>
</reference>
<dbReference type="InterPro" id="IPR036415">
    <property type="entry name" value="Lamin_tail_dom_sf"/>
</dbReference>
<comment type="caution">
    <text evidence="3">The sequence shown here is derived from an EMBL/GenBank/DDBJ whole genome shotgun (WGS) entry which is preliminary data.</text>
</comment>
<dbReference type="InterPro" id="IPR001322">
    <property type="entry name" value="Lamin_tail_dom"/>
</dbReference>